<keyword evidence="3" id="KW-1185">Reference proteome</keyword>
<feature type="transmembrane region" description="Helical" evidence="1">
    <location>
        <begin position="197"/>
        <end position="216"/>
    </location>
</feature>
<feature type="transmembrane region" description="Helical" evidence="1">
    <location>
        <begin position="144"/>
        <end position="177"/>
    </location>
</feature>
<feature type="transmembrane region" description="Helical" evidence="1">
    <location>
        <begin position="84"/>
        <end position="103"/>
    </location>
</feature>
<keyword evidence="1" id="KW-0812">Transmembrane</keyword>
<organism evidence="2 3">
    <name type="scientific">Dictyobacter alpinus</name>
    <dbReference type="NCBI Taxonomy" id="2014873"/>
    <lineage>
        <taxon>Bacteria</taxon>
        <taxon>Bacillati</taxon>
        <taxon>Chloroflexota</taxon>
        <taxon>Ktedonobacteria</taxon>
        <taxon>Ktedonobacterales</taxon>
        <taxon>Dictyobacteraceae</taxon>
        <taxon>Dictyobacter</taxon>
    </lineage>
</organism>
<feature type="transmembrane region" description="Helical" evidence="1">
    <location>
        <begin position="109"/>
        <end position="132"/>
    </location>
</feature>
<proteinExistence type="predicted"/>
<dbReference type="OrthoDB" id="147233at2"/>
<reference evidence="3" key="1">
    <citation type="submission" date="2018-12" db="EMBL/GenBank/DDBJ databases">
        <title>Tengunoibacter tsumagoiensis gen. nov., sp. nov., Dictyobacter kobayashii sp. nov., D. alpinus sp. nov., and D. joshuensis sp. nov. and description of Dictyobacteraceae fam. nov. within the order Ktedonobacterales isolated from Tengu-no-mugimeshi.</title>
        <authorList>
            <person name="Wang C.M."/>
            <person name="Zheng Y."/>
            <person name="Sakai Y."/>
            <person name="Toyoda A."/>
            <person name="Minakuchi Y."/>
            <person name="Abe K."/>
            <person name="Yokota A."/>
            <person name="Yabe S."/>
        </authorList>
    </citation>
    <scope>NUCLEOTIDE SEQUENCE [LARGE SCALE GENOMIC DNA]</scope>
    <source>
        <strain evidence="3">Uno16</strain>
    </source>
</reference>
<evidence type="ECO:0000313" key="3">
    <source>
        <dbReference type="Proteomes" id="UP000287171"/>
    </source>
</evidence>
<sequence>MNQSLPPNDQGAAALLPDNQVNDIGDLRWLRWWYRLSLPARPGEGATFSQQDTYRRAHLACILLLMMLIIMSFAILVSSIAGKLPTTIIALAVLGVLIVAVILNRLGWLILEGILIVGLYTIGIALSFVLLPRLTVGNIIQYDLLSVAILLAITFFPPWSVFLVAIFNCAFIVISLHLLSYDPMLQQMLASEGEGRIVTRPISLIAVITIITYLWARSNHYALQRADRAEMIARLQYDLAERDAQISSQNMQMEQSIQTITDVLTTYSNGNLRVRIPLTQNNVLWNISGPINNLLNRVQNSRQLEVEHEQMRNMLIQMQQENNYLRNTYARQAGPDAQTRQ</sequence>
<name>A0A402BBS5_9CHLR</name>
<evidence type="ECO:0000313" key="2">
    <source>
        <dbReference type="EMBL" id="GCE28789.1"/>
    </source>
</evidence>
<protein>
    <recommendedName>
        <fullName evidence="4">HAMP domain-containing protein</fullName>
    </recommendedName>
</protein>
<dbReference type="Proteomes" id="UP000287171">
    <property type="component" value="Unassembled WGS sequence"/>
</dbReference>
<evidence type="ECO:0008006" key="4">
    <source>
        <dbReference type="Google" id="ProtNLM"/>
    </source>
</evidence>
<keyword evidence="1" id="KW-1133">Transmembrane helix</keyword>
<dbReference type="AlphaFoldDB" id="A0A402BBS5"/>
<feature type="transmembrane region" description="Helical" evidence="1">
    <location>
        <begin position="57"/>
        <end position="77"/>
    </location>
</feature>
<keyword evidence="1" id="KW-0472">Membrane</keyword>
<evidence type="ECO:0000256" key="1">
    <source>
        <dbReference type="SAM" id="Phobius"/>
    </source>
</evidence>
<dbReference type="RefSeq" id="WP_126628965.1">
    <property type="nucleotide sequence ID" value="NZ_BIFT01000001.1"/>
</dbReference>
<gene>
    <name evidence="2" type="ORF">KDA_42730</name>
</gene>
<dbReference type="EMBL" id="BIFT01000001">
    <property type="protein sequence ID" value="GCE28789.1"/>
    <property type="molecule type" value="Genomic_DNA"/>
</dbReference>
<accession>A0A402BBS5</accession>
<comment type="caution">
    <text evidence="2">The sequence shown here is derived from an EMBL/GenBank/DDBJ whole genome shotgun (WGS) entry which is preliminary data.</text>
</comment>